<dbReference type="Proteomes" id="UP000321571">
    <property type="component" value="Unassembled WGS sequence"/>
</dbReference>
<dbReference type="InterPro" id="IPR029062">
    <property type="entry name" value="Class_I_gatase-like"/>
</dbReference>
<organism evidence="2 3">
    <name type="scientific">Aeromicrobium terrae</name>
    <dbReference type="NCBI Taxonomy" id="2498846"/>
    <lineage>
        <taxon>Bacteria</taxon>
        <taxon>Bacillati</taxon>
        <taxon>Actinomycetota</taxon>
        <taxon>Actinomycetes</taxon>
        <taxon>Propionibacteriales</taxon>
        <taxon>Nocardioidaceae</taxon>
        <taxon>Aeromicrobium</taxon>
    </lineage>
</organism>
<evidence type="ECO:0000313" key="3">
    <source>
        <dbReference type="Proteomes" id="UP000321571"/>
    </source>
</evidence>
<dbReference type="OrthoDB" id="5196541at2"/>
<dbReference type="PANTHER" id="PTHR42695">
    <property type="entry name" value="GLUTAMINE AMIDOTRANSFERASE YLR126C-RELATED"/>
    <property type="match status" value="1"/>
</dbReference>
<evidence type="ECO:0000259" key="1">
    <source>
        <dbReference type="Pfam" id="PF00117"/>
    </source>
</evidence>
<keyword evidence="3" id="KW-1185">Reference proteome</keyword>
<dbReference type="RefSeq" id="WP_147683684.1">
    <property type="nucleotide sequence ID" value="NZ_VDUX01000001.1"/>
</dbReference>
<accession>A0A5C8NPT6</accession>
<dbReference type="InterPro" id="IPR017926">
    <property type="entry name" value="GATASE"/>
</dbReference>
<dbReference type="Gene3D" id="3.40.50.880">
    <property type="match status" value="1"/>
</dbReference>
<proteinExistence type="predicted"/>
<dbReference type="InterPro" id="IPR044992">
    <property type="entry name" value="ChyE-like"/>
</dbReference>
<dbReference type="EMBL" id="VDUX01000001">
    <property type="protein sequence ID" value="TXL63248.1"/>
    <property type="molecule type" value="Genomic_DNA"/>
</dbReference>
<evidence type="ECO:0000313" key="2">
    <source>
        <dbReference type="EMBL" id="TXL63248.1"/>
    </source>
</evidence>
<feature type="domain" description="Glutamine amidotransferase" evidence="1">
    <location>
        <begin position="19"/>
        <end position="177"/>
    </location>
</feature>
<reference evidence="2 3" key="1">
    <citation type="submission" date="2019-06" db="EMBL/GenBank/DDBJ databases">
        <title>Aeromicrobium sp. nov., isolated from a maize field.</title>
        <authorList>
            <person name="Lin S.-Y."/>
            <person name="Tsai C.-F."/>
            <person name="Young C.-C."/>
        </authorList>
    </citation>
    <scope>NUCLEOTIDE SEQUENCE [LARGE SCALE GENOMIC DNA]</scope>
    <source>
        <strain evidence="2 3">CC-CFT486</strain>
    </source>
</reference>
<dbReference type="AlphaFoldDB" id="A0A5C8NPT6"/>
<dbReference type="GO" id="GO:0005829">
    <property type="term" value="C:cytosol"/>
    <property type="evidence" value="ECO:0007669"/>
    <property type="project" value="TreeGrafter"/>
</dbReference>
<gene>
    <name evidence="2" type="ORF">FHP06_03205</name>
</gene>
<comment type="caution">
    <text evidence="2">The sequence shown here is derived from an EMBL/GenBank/DDBJ whole genome shotgun (WGS) entry which is preliminary data.</text>
</comment>
<name>A0A5C8NPT6_9ACTN</name>
<dbReference type="Pfam" id="PF00117">
    <property type="entry name" value="GATase"/>
    <property type="match status" value="1"/>
</dbReference>
<sequence length="231" mass="25103">MRLHVVADATDREGGYVVERLVQRGGEIVWLDRDALPGFNDLDDPALVLLLGSHKAAHDPRWSDAVARESALVRASLRAEVPVMAICYGVQLLARALGGTSYRADDPELGWKRVDTVDPVLCPEGPWAQLHSDVFVPPPTSRVLGTSWYGPQCIVDDSLGGRAIGWQFHPEVTTDTFARWVEESDDTIRAAGADPRELVRQAMANASRSRNAAAELTDAALAYLAVDLPPA</sequence>
<protein>
    <recommendedName>
        <fullName evidence="1">Glutamine amidotransferase domain-containing protein</fullName>
    </recommendedName>
</protein>
<dbReference type="PANTHER" id="PTHR42695:SF5">
    <property type="entry name" value="GLUTAMINE AMIDOTRANSFERASE YLR126C-RELATED"/>
    <property type="match status" value="1"/>
</dbReference>
<dbReference type="SUPFAM" id="SSF52317">
    <property type="entry name" value="Class I glutamine amidotransferase-like"/>
    <property type="match status" value="1"/>
</dbReference>
<dbReference type="PROSITE" id="PS51273">
    <property type="entry name" value="GATASE_TYPE_1"/>
    <property type="match status" value="1"/>
</dbReference>